<proteinExistence type="predicted"/>
<keyword evidence="2" id="KW-0614">Plasmid</keyword>
<reference evidence="2 3" key="1">
    <citation type="submission" date="2018-10" db="EMBL/GenBank/DDBJ databases">
        <title>Characterization and genome analysis of a novel bacterium Sphingobium yanoikuyae SJTF8 capable of degrading PAHs.</title>
        <authorList>
            <person name="Yin C."/>
            <person name="Xiong W."/>
            <person name="Liang R."/>
        </authorList>
    </citation>
    <scope>NUCLEOTIDE SEQUENCE [LARGE SCALE GENOMIC DNA]</scope>
    <source>
        <strain evidence="2 3">SJTF8</strain>
        <plasmid evidence="3">pf1</plasmid>
    </source>
</reference>
<dbReference type="EMBL" id="CP033227">
    <property type="protein sequence ID" value="AYO75455.1"/>
    <property type="molecule type" value="Genomic_DNA"/>
</dbReference>
<dbReference type="GO" id="GO:0032259">
    <property type="term" value="P:methylation"/>
    <property type="evidence" value="ECO:0007669"/>
    <property type="project" value="UniProtKB-KW"/>
</dbReference>
<evidence type="ECO:0000313" key="2">
    <source>
        <dbReference type="EMBL" id="AYO75455.1"/>
    </source>
</evidence>
<evidence type="ECO:0000259" key="1">
    <source>
        <dbReference type="Pfam" id="PF08241"/>
    </source>
</evidence>
<protein>
    <submittedName>
        <fullName evidence="2">Class I SAM-dependent methyltransferase</fullName>
    </submittedName>
</protein>
<evidence type="ECO:0000313" key="3">
    <source>
        <dbReference type="Proteomes" id="UP000280708"/>
    </source>
</evidence>
<feature type="domain" description="Methyltransferase type 11" evidence="1">
    <location>
        <begin position="52"/>
        <end position="135"/>
    </location>
</feature>
<name>A0A3G2UKV7_SPHYA</name>
<dbReference type="CDD" id="cd02440">
    <property type="entry name" value="AdoMet_MTases"/>
    <property type="match status" value="1"/>
</dbReference>
<dbReference type="RefSeq" id="WP_122129065.1">
    <property type="nucleotide sequence ID" value="NZ_CP033227.1"/>
</dbReference>
<accession>A0A3G2UKV7</accession>
<dbReference type="SUPFAM" id="SSF53335">
    <property type="entry name" value="S-adenosyl-L-methionine-dependent methyltransferases"/>
    <property type="match status" value="1"/>
</dbReference>
<sequence length="280" mass="31149">MQIELFDSPTPTPEPLPPLDPALGQFMSPHWASAMLVEHSLRDLGDVNVIEPSCGDGAFLGAIPQHLNAIGVDIDPKMAALARHNTGREVIVGDFASVPIDMQDVGLIIGNPNFAMPVVDSFVRRAHSLLVDEGRLDMILPAHSLSTTSRVLAWNELFSIEPLVIPRSLFPRISLPLVWARFTKTKHRTLVGFLLFEEEAAIMSMPKAIRQALGRPGTWREAVGLALHSLGGSGSLKQVYAALEPRRPTQNTFWRDKCRQTLALYYERIDERHWRLPSIN</sequence>
<keyword evidence="2" id="KW-0808">Transferase</keyword>
<dbReference type="GO" id="GO:0008757">
    <property type="term" value="F:S-adenosylmethionine-dependent methyltransferase activity"/>
    <property type="evidence" value="ECO:0007669"/>
    <property type="project" value="InterPro"/>
</dbReference>
<dbReference type="PRINTS" id="PR00507">
    <property type="entry name" value="N12N6MTFRASE"/>
</dbReference>
<organism evidence="2 3">
    <name type="scientific">Sphingobium yanoikuyae</name>
    <name type="common">Sphingomonas yanoikuyae</name>
    <dbReference type="NCBI Taxonomy" id="13690"/>
    <lineage>
        <taxon>Bacteria</taxon>
        <taxon>Pseudomonadati</taxon>
        <taxon>Pseudomonadota</taxon>
        <taxon>Alphaproteobacteria</taxon>
        <taxon>Sphingomonadales</taxon>
        <taxon>Sphingomonadaceae</taxon>
        <taxon>Sphingobium</taxon>
    </lineage>
</organism>
<dbReference type="InterPro" id="IPR013216">
    <property type="entry name" value="Methyltransf_11"/>
</dbReference>
<keyword evidence="2" id="KW-0489">Methyltransferase</keyword>
<dbReference type="Pfam" id="PF08241">
    <property type="entry name" value="Methyltransf_11"/>
    <property type="match status" value="1"/>
</dbReference>
<dbReference type="InterPro" id="IPR029063">
    <property type="entry name" value="SAM-dependent_MTases_sf"/>
</dbReference>
<dbReference type="AlphaFoldDB" id="A0A3G2UKV7"/>
<gene>
    <name evidence="2" type="ORF">EBF16_00090</name>
</gene>
<dbReference type="Proteomes" id="UP000280708">
    <property type="component" value="Plasmid pF1"/>
</dbReference>
<geneLocation type="plasmid" evidence="3">
    <name>pf1</name>
</geneLocation>
<dbReference type="Gene3D" id="3.40.50.150">
    <property type="entry name" value="Vaccinia Virus protein VP39"/>
    <property type="match status" value="1"/>
</dbReference>